<protein>
    <submittedName>
        <fullName evidence="2">PQQ-like beta-propeller repeat protein</fullName>
    </submittedName>
</protein>
<dbReference type="PANTHER" id="PTHR34512:SF30">
    <property type="entry name" value="OUTER MEMBRANE PROTEIN ASSEMBLY FACTOR BAMB"/>
    <property type="match status" value="1"/>
</dbReference>
<organism evidence="2 3">
    <name type="scientific">Thermogemmata fonticola</name>
    <dbReference type="NCBI Taxonomy" id="2755323"/>
    <lineage>
        <taxon>Bacteria</taxon>
        <taxon>Pseudomonadati</taxon>
        <taxon>Planctomycetota</taxon>
        <taxon>Planctomycetia</taxon>
        <taxon>Gemmatales</taxon>
        <taxon>Gemmataceae</taxon>
        <taxon>Thermogemmata</taxon>
    </lineage>
</organism>
<dbReference type="RefSeq" id="WP_194538414.1">
    <property type="nucleotide sequence ID" value="NZ_JACEFB010000009.1"/>
</dbReference>
<proteinExistence type="predicted"/>
<dbReference type="Gene3D" id="2.40.10.480">
    <property type="match status" value="1"/>
</dbReference>
<dbReference type="Gene3D" id="2.130.10.10">
    <property type="entry name" value="YVTN repeat-like/Quinoprotein amine dehydrogenase"/>
    <property type="match status" value="1"/>
</dbReference>
<reference evidence="2 3" key="1">
    <citation type="submission" date="2020-07" db="EMBL/GenBank/DDBJ databases">
        <title>Thermogemmata thermophila gen. nov., sp. nov., a novel moderate thermophilic planctomycete from a Kamchatka hot spring.</title>
        <authorList>
            <person name="Elcheninov A.G."/>
            <person name="Podosokorskaya O.A."/>
            <person name="Kovaleva O.L."/>
            <person name="Novikov A."/>
            <person name="Bonch-Osmolovskaya E.A."/>
            <person name="Toshchakov S.V."/>
            <person name="Kublanov I.V."/>
        </authorList>
    </citation>
    <scope>NUCLEOTIDE SEQUENCE [LARGE SCALE GENOMIC DNA]</scope>
    <source>
        <strain evidence="2 3">2918</strain>
    </source>
</reference>
<dbReference type="InterPro" id="IPR002372">
    <property type="entry name" value="PQQ_rpt_dom"/>
</dbReference>
<evidence type="ECO:0000313" key="3">
    <source>
        <dbReference type="Proteomes" id="UP000542342"/>
    </source>
</evidence>
<dbReference type="AlphaFoldDB" id="A0A7V8VFE0"/>
<dbReference type="SUPFAM" id="SSF50998">
    <property type="entry name" value="Quinoprotein alcohol dehydrogenase-like"/>
    <property type="match status" value="1"/>
</dbReference>
<dbReference type="PANTHER" id="PTHR34512">
    <property type="entry name" value="CELL SURFACE PROTEIN"/>
    <property type="match status" value="1"/>
</dbReference>
<comment type="caution">
    <text evidence="2">The sequence shown here is derived from an EMBL/GenBank/DDBJ whole genome shotgun (WGS) entry which is preliminary data.</text>
</comment>
<evidence type="ECO:0000259" key="1">
    <source>
        <dbReference type="Pfam" id="PF13360"/>
    </source>
</evidence>
<name>A0A7V8VFE0_9BACT</name>
<sequence>MMRYLPAQTLGIAALIAGGVLAGCGLCAGADWPQFLGPNRDNSTPEKVQPWKGELKALWRQPLGPAHSSPVVVQGVVYAFYEPAGKNADALAAFEARTGKRLWENSYERAEFKPLFGAGPRSTPLVHQGRIYTYGGTGILACWKAQDGSLLWKVDTLAEFQARNLFFGVSTSPILVEGDKVVVMVGGPQAGIVAFDARTGQTVWKATQEPASYASPIFARQQLIFLGGSHLLGLSPQGQLLWKFPWEGRVGGLVESSTTPVWTHDLVIGSTVTSGTVALRLNNKEKQIQPEKVWENKHLTCYFSTPVVVGDYLYMINGAASLLNPSITLRCVEVKSGKIVWERKDVGRYHAALLRCGPPGEEHLLMLDDNGHLILLAPDPKGYKELARSKVCGPTWAHPALVDGRLYLRDEQELLCIPLSLH</sequence>
<dbReference type="InterPro" id="IPR015943">
    <property type="entry name" value="WD40/YVTN_repeat-like_dom_sf"/>
</dbReference>
<keyword evidence="3" id="KW-1185">Reference proteome</keyword>
<accession>A0A7V8VFE0</accession>
<feature type="domain" description="Pyrrolo-quinoline quinone repeat" evidence="1">
    <location>
        <begin position="91"/>
        <end position="342"/>
    </location>
</feature>
<dbReference type="Pfam" id="PF13360">
    <property type="entry name" value="PQQ_2"/>
    <property type="match status" value="1"/>
</dbReference>
<evidence type="ECO:0000313" key="2">
    <source>
        <dbReference type="EMBL" id="MBA2226900.1"/>
    </source>
</evidence>
<dbReference type="InterPro" id="IPR011047">
    <property type="entry name" value="Quinoprotein_ADH-like_sf"/>
</dbReference>
<dbReference type="Proteomes" id="UP000542342">
    <property type="component" value="Unassembled WGS sequence"/>
</dbReference>
<dbReference type="PROSITE" id="PS51257">
    <property type="entry name" value="PROKAR_LIPOPROTEIN"/>
    <property type="match status" value="1"/>
</dbReference>
<dbReference type="EMBL" id="JACEFB010000009">
    <property type="protein sequence ID" value="MBA2226900.1"/>
    <property type="molecule type" value="Genomic_DNA"/>
</dbReference>
<gene>
    <name evidence="2" type="ORF">H0921_12075</name>
</gene>